<proteinExistence type="predicted"/>
<feature type="transmembrane region" description="Helical" evidence="1">
    <location>
        <begin position="31"/>
        <end position="51"/>
    </location>
</feature>
<protein>
    <submittedName>
        <fullName evidence="2">Uncharacterized protein</fullName>
    </submittedName>
</protein>
<gene>
    <name evidence="2" type="ORF">Pla123a_06320</name>
</gene>
<name>A0A5C5ZFD4_9BACT</name>
<feature type="transmembrane region" description="Helical" evidence="1">
    <location>
        <begin position="7"/>
        <end position="25"/>
    </location>
</feature>
<keyword evidence="1" id="KW-0812">Transmembrane</keyword>
<feature type="transmembrane region" description="Helical" evidence="1">
    <location>
        <begin position="58"/>
        <end position="79"/>
    </location>
</feature>
<dbReference type="Proteomes" id="UP000318478">
    <property type="component" value="Unassembled WGS sequence"/>
</dbReference>
<keyword evidence="3" id="KW-1185">Reference proteome</keyword>
<dbReference type="EMBL" id="SJPO01000001">
    <property type="protein sequence ID" value="TWT85825.1"/>
    <property type="molecule type" value="Genomic_DNA"/>
</dbReference>
<sequence>MQGAERIVVRLVRFFFTVLIAVNLYRGATWARWLSVVLYSLGAFVAALAAFAFVTNGFVFGGVAMAAMALAYGVSVVLLTTSSRVSAYFESCR</sequence>
<accession>A0A5C5ZFD4</accession>
<evidence type="ECO:0000313" key="3">
    <source>
        <dbReference type="Proteomes" id="UP000318478"/>
    </source>
</evidence>
<dbReference type="AlphaFoldDB" id="A0A5C5ZFD4"/>
<evidence type="ECO:0000256" key="1">
    <source>
        <dbReference type="SAM" id="Phobius"/>
    </source>
</evidence>
<keyword evidence="1" id="KW-1133">Transmembrane helix</keyword>
<evidence type="ECO:0000313" key="2">
    <source>
        <dbReference type="EMBL" id="TWT85825.1"/>
    </source>
</evidence>
<keyword evidence="1" id="KW-0472">Membrane</keyword>
<organism evidence="2 3">
    <name type="scientific">Posidoniimonas polymericola</name>
    <dbReference type="NCBI Taxonomy" id="2528002"/>
    <lineage>
        <taxon>Bacteria</taxon>
        <taxon>Pseudomonadati</taxon>
        <taxon>Planctomycetota</taxon>
        <taxon>Planctomycetia</taxon>
        <taxon>Pirellulales</taxon>
        <taxon>Lacipirellulaceae</taxon>
        <taxon>Posidoniimonas</taxon>
    </lineage>
</organism>
<reference evidence="2 3" key="1">
    <citation type="submission" date="2019-02" db="EMBL/GenBank/DDBJ databases">
        <title>Deep-cultivation of Planctomycetes and their phenomic and genomic characterization uncovers novel biology.</title>
        <authorList>
            <person name="Wiegand S."/>
            <person name="Jogler M."/>
            <person name="Boedeker C."/>
            <person name="Pinto D."/>
            <person name="Vollmers J."/>
            <person name="Rivas-Marin E."/>
            <person name="Kohn T."/>
            <person name="Peeters S.H."/>
            <person name="Heuer A."/>
            <person name="Rast P."/>
            <person name="Oberbeckmann S."/>
            <person name="Bunk B."/>
            <person name="Jeske O."/>
            <person name="Meyerdierks A."/>
            <person name="Storesund J.E."/>
            <person name="Kallscheuer N."/>
            <person name="Luecker S."/>
            <person name="Lage O.M."/>
            <person name="Pohl T."/>
            <person name="Merkel B.J."/>
            <person name="Hornburger P."/>
            <person name="Mueller R.-W."/>
            <person name="Bruemmer F."/>
            <person name="Labrenz M."/>
            <person name="Spormann A.M."/>
            <person name="Op Den Camp H."/>
            <person name="Overmann J."/>
            <person name="Amann R."/>
            <person name="Jetten M.S.M."/>
            <person name="Mascher T."/>
            <person name="Medema M.H."/>
            <person name="Devos D.P."/>
            <person name="Kaster A.-K."/>
            <person name="Ovreas L."/>
            <person name="Rohde M."/>
            <person name="Galperin M.Y."/>
            <person name="Jogler C."/>
        </authorList>
    </citation>
    <scope>NUCLEOTIDE SEQUENCE [LARGE SCALE GENOMIC DNA]</scope>
    <source>
        <strain evidence="2 3">Pla123a</strain>
    </source>
</reference>
<comment type="caution">
    <text evidence="2">The sequence shown here is derived from an EMBL/GenBank/DDBJ whole genome shotgun (WGS) entry which is preliminary data.</text>
</comment>